<protein>
    <recommendedName>
        <fullName evidence="1">UPF0597 protein FC49_GL001387</fullName>
    </recommendedName>
</protein>
<proteinExistence type="inferred from homology"/>
<dbReference type="InterPro" id="IPR021144">
    <property type="entry name" value="UPF0597"/>
</dbReference>
<reference evidence="3 4" key="1">
    <citation type="journal article" date="2015" name="Genome Announc.">
        <title>Expanding the biotechnology potential of lactobacilli through comparative genomics of 213 strains and associated genera.</title>
        <authorList>
            <person name="Sun Z."/>
            <person name="Harris H.M."/>
            <person name="McCann A."/>
            <person name="Guo C."/>
            <person name="Argimon S."/>
            <person name="Zhang W."/>
            <person name="Yang X."/>
            <person name="Jeffery I.B."/>
            <person name="Cooney J.C."/>
            <person name="Kagawa T.F."/>
            <person name="Liu W."/>
            <person name="Song Y."/>
            <person name="Salvetti E."/>
            <person name="Wrobel A."/>
            <person name="Rasinkangas P."/>
            <person name="Parkhill J."/>
            <person name="Rea M.C."/>
            <person name="O'Sullivan O."/>
            <person name="Ritari J."/>
            <person name="Douillard F.P."/>
            <person name="Paul Ross R."/>
            <person name="Yang R."/>
            <person name="Briner A.E."/>
            <person name="Felis G.E."/>
            <person name="de Vos W.M."/>
            <person name="Barrangou R."/>
            <person name="Klaenhammer T.R."/>
            <person name="Caufield P.W."/>
            <person name="Cui Y."/>
            <person name="Zhang H."/>
            <person name="O'Toole P.W."/>
        </authorList>
    </citation>
    <scope>NUCLEOTIDE SEQUENCE [LARGE SCALE GENOMIC DNA]</scope>
    <source>
        <strain evidence="3 4">DSM 4864</strain>
    </source>
</reference>
<evidence type="ECO:0000313" key="3">
    <source>
        <dbReference type="EMBL" id="KRM16270.1"/>
    </source>
</evidence>
<evidence type="ECO:0000259" key="2">
    <source>
        <dbReference type="Pfam" id="PF03313"/>
    </source>
</evidence>
<dbReference type="InterPro" id="IPR005130">
    <property type="entry name" value="Ser_deHydtase-like_asu"/>
</dbReference>
<dbReference type="PANTHER" id="PTHR30501">
    <property type="entry name" value="UPF0597 PROTEIN YHAM"/>
    <property type="match status" value="1"/>
</dbReference>
<organism evidence="3 4">
    <name type="scientific">Limosilactobacillus oris DSM 4864</name>
    <dbReference type="NCBI Taxonomy" id="1423779"/>
    <lineage>
        <taxon>Bacteria</taxon>
        <taxon>Bacillati</taxon>
        <taxon>Bacillota</taxon>
        <taxon>Bacilli</taxon>
        <taxon>Lactobacillales</taxon>
        <taxon>Lactobacillaceae</taxon>
        <taxon>Limosilactobacillus</taxon>
    </lineage>
</organism>
<dbReference type="EMBL" id="AZGE01000004">
    <property type="protein sequence ID" value="KRM16270.1"/>
    <property type="molecule type" value="Genomic_DNA"/>
</dbReference>
<dbReference type="HAMAP" id="MF_01845">
    <property type="entry name" value="UPF0597"/>
    <property type="match status" value="1"/>
</dbReference>
<dbReference type="Pfam" id="PF03313">
    <property type="entry name" value="SDH_alpha"/>
    <property type="match status" value="1"/>
</dbReference>
<sequence>MEQEKQSMYLKALHKGVSTATGCTEPVAVAFAVATCAEQLNYEEPKQIDVKVSANIMKNAIAVIVPGTGKPGLPIAAAVGYLYGDASKGMKVIPKLTAEDDKKIVALATSGKITVSVADVQDKLYVQVKVTTVNNNTSEVYIAADHTNIYLIKKNGETVFSKERPAVDSLADWELFMQKSSLEEIWNFCMTTPLEELKFIKIAQEYNMALAKEGLTNNYGMKVGRSMNNPQGIAYEDSLTNKIVSKTAAASDARMGGAQLPAVTNSGSGNQGITATVPVCVIAEYKGSDEEQLIRALALSHLTAIYVHSFLPILSAYCATHSAAMGAATGICYLLGGNIDDASRAIKNMVGDASGMICDGAGCSCAIKVATSIQTMFKAVNLAMQGVTIPGTNGVVSDSVDETIRGLGKLTRNGLAASDSVILRIMMDKQGN</sequence>
<dbReference type="GO" id="GO:0080146">
    <property type="term" value="F:L-cysteine desulfhydrase activity"/>
    <property type="evidence" value="ECO:0007669"/>
    <property type="project" value="TreeGrafter"/>
</dbReference>
<evidence type="ECO:0000313" key="4">
    <source>
        <dbReference type="Proteomes" id="UP000050973"/>
    </source>
</evidence>
<dbReference type="PIRSF" id="PIRSF006054">
    <property type="entry name" value="UCP006054"/>
    <property type="match status" value="1"/>
</dbReference>
<dbReference type="Proteomes" id="UP000050973">
    <property type="component" value="Unassembled WGS sequence"/>
</dbReference>
<dbReference type="PANTHER" id="PTHR30501:SF2">
    <property type="entry name" value="UPF0597 PROTEIN YHAM"/>
    <property type="match status" value="1"/>
</dbReference>
<comment type="caution">
    <text evidence="3">The sequence shown here is derived from an EMBL/GenBank/DDBJ whole genome shotgun (WGS) entry which is preliminary data.</text>
</comment>
<feature type="domain" description="Serine dehydratase-like alpha subunit" evidence="2">
    <location>
        <begin position="190"/>
        <end position="423"/>
    </location>
</feature>
<dbReference type="PATRIC" id="fig|1423779.3.peg.1426"/>
<name>A0A0R1WE98_9LACO</name>
<dbReference type="AlphaFoldDB" id="A0A0R1WE98"/>
<evidence type="ECO:0000256" key="1">
    <source>
        <dbReference type="HAMAP-Rule" id="MF_01845"/>
    </source>
</evidence>
<comment type="similarity">
    <text evidence="1">Belongs to the UPF0597 family.</text>
</comment>
<dbReference type="GO" id="GO:0019450">
    <property type="term" value="P:L-cysteine catabolic process to pyruvate"/>
    <property type="evidence" value="ECO:0007669"/>
    <property type="project" value="TreeGrafter"/>
</dbReference>
<gene>
    <name evidence="3" type="ORF">FC49_GL001387</name>
</gene>
<dbReference type="RefSeq" id="WP_056984119.1">
    <property type="nucleotide sequence ID" value="NZ_AZGE01000004.1"/>
</dbReference>
<accession>A0A0R1WE98</accession>